<dbReference type="OrthoDB" id="2069036at2"/>
<comment type="caution">
    <text evidence="3">The sequence shown here is derived from an EMBL/GenBank/DDBJ whole genome shotgun (WGS) entry which is preliminary data.</text>
</comment>
<gene>
    <name evidence="3" type="ORF">DXD79_08850</name>
    <name evidence="2" type="ORF">GNE07_06135</name>
</gene>
<accession>A0A174WTP6</accession>
<dbReference type="EMBL" id="QSON01000003">
    <property type="protein sequence ID" value="RGJ06093.1"/>
    <property type="molecule type" value="Genomic_DNA"/>
</dbReference>
<feature type="compositionally biased region" description="Polar residues" evidence="1">
    <location>
        <begin position="248"/>
        <end position="258"/>
    </location>
</feature>
<protein>
    <submittedName>
        <fullName evidence="3">Uncharacterized protein</fullName>
    </submittedName>
</protein>
<sequence length="258" mass="30065">MNREIFVLAVKKRLLLQTEENIKKWVAWAEECVDMGQYDGFREMPRNQAVEKWLDSYYFAFNRIQTDFDRDTAIKVLNLSEEKLCLYPNEMHVAARVLKDGGTGKDILQMIHEGTLEEDMANMEKCRAERMDISSYSEENLYRILQAAKTWQETPEIPLPYKPVDSLVVQLINACMELLEYRYGITTIQKSDYDLISEHAFFLCDSAQVLEPEDVDLDAVYECFNDAEVNERMIEVEEQRSPEKERGSNVSGKTGKQR</sequence>
<reference evidence="3 4" key="1">
    <citation type="submission" date="2018-08" db="EMBL/GenBank/DDBJ databases">
        <title>A genome reference for cultivated species of the human gut microbiota.</title>
        <authorList>
            <person name="Zou Y."/>
            <person name="Xue W."/>
            <person name="Luo G."/>
        </authorList>
    </citation>
    <scope>NUCLEOTIDE SEQUENCE [LARGE SCALE GENOMIC DNA]</scope>
    <source>
        <strain evidence="3 4">TM09-12</strain>
    </source>
</reference>
<dbReference type="Proteomes" id="UP000263014">
    <property type="component" value="Unassembled WGS sequence"/>
</dbReference>
<organism evidence="3 4">
    <name type="scientific">Hungatella hathewayi</name>
    <dbReference type="NCBI Taxonomy" id="154046"/>
    <lineage>
        <taxon>Bacteria</taxon>
        <taxon>Bacillati</taxon>
        <taxon>Bacillota</taxon>
        <taxon>Clostridia</taxon>
        <taxon>Lachnospirales</taxon>
        <taxon>Lachnospiraceae</taxon>
        <taxon>Hungatella</taxon>
    </lineage>
</organism>
<dbReference type="Proteomes" id="UP000434223">
    <property type="component" value="Unassembled WGS sequence"/>
</dbReference>
<dbReference type="EMBL" id="WNME01000003">
    <property type="protein sequence ID" value="MUB62645.1"/>
    <property type="molecule type" value="Genomic_DNA"/>
</dbReference>
<evidence type="ECO:0000313" key="4">
    <source>
        <dbReference type="Proteomes" id="UP000263014"/>
    </source>
</evidence>
<evidence type="ECO:0000313" key="5">
    <source>
        <dbReference type="Proteomes" id="UP000434223"/>
    </source>
</evidence>
<feature type="compositionally biased region" description="Basic and acidic residues" evidence="1">
    <location>
        <begin position="234"/>
        <end position="247"/>
    </location>
</feature>
<evidence type="ECO:0000256" key="1">
    <source>
        <dbReference type="SAM" id="MobiDB-lite"/>
    </source>
</evidence>
<dbReference type="GeneID" id="93150348"/>
<evidence type="ECO:0000313" key="3">
    <source>
        <dbReference type="EMBL" id="RGJ06093.1"/>
    </source>
</evidence>
<reference evidence="2 5" key="2">
    <citation type="submission" date="2019-09" db="EMBL/GenBank/DDBJ databases">
        <title>Draft genome sequencing of Hungatella hathewayi 123Y-2.</title>
        <authorList>
            <person name="Lv Q."/>
            <person name="Li S."/>
        </authorList>
    </citation>
    <scope>NUCLEOTIDE SEQUENCE [LARGE SCALE GENOMIC DNA]</scope>
    <source>
        <strain evidence="2 5">123Y-2</strain>
    </source>
</reference>
<name>A0A174WTP6_9FIRM</name>
<proteinExistence type="predicted"/>
<evidence type="ECO:0000313" key="2">
    <source>
        <dbReference type="EMBL" id="MUB62645.1"/>
    </source>
</evidence>
<dbReference type="RefSeq" id="WP_055651431.1">
    <property type="nucleotide sequence ID" value="NZ_CABJBJ010000011.1"/>
</dbReference>
<dbReference type="AlphaFoldDB" id="A0A174WTP6"/>
<feature type="region of interest" description="Disordered" evidence="1">
    <location>
        <begin position="234"/>
        <end position="258"/>
    </location>
</feature>